<organism evidence="2 3">
    <name type="scientific">Caerostris extrusa</name>
    <name type="common">Bark spider</name>
    <name type="synonym">Caerostris bankana</name>
    <dbReference type="NCBI Taxonomy" id="172846"/>
    <lineage>
        <taxon>Eukaryota</taxon>
        <taxon>Metazoa</taxon>
        <taxon>Ecdysozoa</taxon>
        <taxon>Arthropoda</taxon>
        <taxon>Chelicerata</taxon>
        <taxon>Arachnida</taxon>
        <taxon>Araneae</taxon>
        <taxon>Araneomorphae</taxon>
        <taxon>Entelegynae</taxon>
        <taxon>Araneoidea</taxon>
        <taxon>Araneidae</taxon>
        <taxon>Caerostris</taxon>
    </lineage>
</organism>
<name>A0AAV4SMX8_CAEEX</name>
<evidence type="ECO:0000313" key="3">
    <source>
        <dbReference type="Proteomes" id="UP001054945"/>
    </source>
</evidence>
<comment type="caution">
    <text evidence="2">The sequence shown here is derived from an EMBL/GenBank/DDBJ whole genome shotgun (WGS) entry which is preliminary data.</text>
</comment>
<evidence type="ECO:0000256" key="1">
    <source>
        <dbReference type="SAM" id="MobiDB-lite"/>
    </source>
</evidence>
<gene>
    <name evidence="2" type="ORF">CEXT_444031</name>
</gene>
<keyword evidence="3" id="KW-1185">Reference proteome</keyword>
<sequence>MDGLKISSLLWGPMCPHQGTPPQAFGSQEISSFSTPPSGTENHFCGMEGCQRVCCLYVSPCHNITVNGLKVYQRMHVTFSTCCVNVYCRGMEHSLHWPMRLRGA</sequence>
<dbReference type="AlphaFoldDB" id="A0AAV4SMX8"/>
<feature type="region of interest" description="Disordered" evidence="1">
    <location>
        <begin position="18"/>
        <end position="39"/>
    </location>
</feature>
<feature type="compositionally biased region" description="Polar residues" evidence="1">
    <location>
        <begin position="25"/>
        <end position="39"/>
    </location>
</feature>
<dbReference type="EMBL" id="BPLR01009895">
    <property type="protein sequence ID" value="GIY35344.1"/>
    <property type="molecule type" value="Genomic_DNA"/>
</dbReference>
<proteinExistence type="predicted"/>
<protein>
    <submittedName>
        <fullName evidence="2">Uncharacterized protein</fullName>
    </submittedName>
</protein>
<dbReference type="Proteomes" id="UP001054945">
    <property type="component" value="Unassembled WGS sequence"/>
</dbReference>
<evidence type="ECO:0000313" key="2">
    <source>
        <dbReference type="EMBL" id="GIY35344.1"/>
    </source>
</evidence>
<accession>A0AAV4SMX8</accession>
<reference evidence="2 3" key="1">
    <citation type="submission" date="2021-06" db="EMBL/GenBank/DDBJ databases">
        <title>Caerostris extrusa draft genome.</title>
        <authorList>
            <person name="Kono N."/>
            <person name="Arakawa K."/>
        </authorList>
    </citation>
    <scope>NUCLEOTIDE SEQUENCE [LARGE SCALE GENOMIC DNA]</scope>
</reference>